<dbReference type="EMBL" id="FXTI01000015">
    <property type="protein sequence ID" value="SMO93032.1"/>
    <property type="molecule type" value="Genomic_DNA"/>
</dbReference>
<dbReference type="RefSeq" id="WP_185956366.1">
    <property type="nucleotide sequence ID" value="NZ_FXTI01000015.1"/>
</dbReference>
<feature type="compositionally biased region" description="Basic and acidic residues" evidence="3">
    <location>
        <begin position="781"/>
        <end position="792"/>
    </location>
</feature>
<name>A0A521F9Y7_9BACL</name>
<dbReference type="NCBIfam" id="TIGR01760">
    <property type="entry name" value="tape_meas_TP901"/>
    <property type="match status" value="1"/>
</dbReference>
<dbReference type="AlphaFoldDB" id="A0A521F9Y7"/>
<accession>A0A521F9Y7</accession>
<dbReference type="PANTHER" id="PTHR37813:SF1">
    <property type="entry name" value="FELS-2 PROPHAGE PROTEIN"/>
    <property type="match status" value="1"/>
</dbReference>
<sequence length="1067" mass="117138">MPNAGEIRARMTLDTTQFNAKMAKAKNDMDRTSKSSKRLRGDLESVRTGFTAVGTAAAVGIGAAVYTAANFEQSMARVKAVSGATDAEFTQLTDTARELGATTSFSASQAAQGMQYLAMAGFETNEIISAMPHVLNLASAAQVDLGVASDIVSNIMTGFGLSAEESGRAVDVLTTTMTTANTDLNQLGDAMKYVAPVASGLGWSIEETAAAIAAMSDAGVQGSQAGTALRASLLSLASPTGQAEKAMKKYGIEVKDANGNMKTMPDLVSHIAKRLGGLTKAQKTAALSHLVGREAASGFIAMIEKGGPALAKHKKQLENSAGAAEEVAKTQRETLMGALKEMKSAFEELGIAVGNQFIPILKEVAGGLTGVARIMGELDPKLVAGATSFLGTAAAVGTLTSSLGLLVIGLRGLGPFFGPAGWLITGLSVVAGLYASNKIAQDKMTESTARQTAKLYDQNVATGEMIDRFDDLRSRTNLTNEEFGEFLDIQTKLKDKSNLSKTEVKVLSERMNALKSKSSLTKDEWNELVQLNDKLIERYPDHGSALTDLGNKYIANVDTLRKMNAEKRESLRMELWNKLEKGLDEYHKGQKRVVQAQKEYRQADKEIEELKERRKAQNKQIKELEDQITEAKEKGNLKGAEHLRQLKSIIEGKKRETDQEIEKQRKIREGAEKEIRGIQKKNDALRQAAQKYADILLMQNGINMEAGKNLENIYKRKFAIQEELAAYDMRREKGEQLTKQEREHYEAKRKELGVLDSILDQTGARKLIEKDVLDKLREEYDASKKTSDELNKKTKRKHDYKDAKDEKKTAKASTKELNTKTSRIHNYADGKKEKDTAKASTKELNTKTKRPHDIKEVQLALNTAEATTREANKKTKKPMDSSDIRQGHGKAKDLTREANKRTRKPLDYSSIISALNYAKSLHSWLSSPVRKVVSVARNIYERVFERHQGGMIPDPPKFHNGGIADFTHGMGGITPGLGGVDARLLGREMVLTQFQQARLFNAINSGAIGDGGLSRQDFEELADRIANRPVVVRANFNRTEFARLLAEPIKEEQVRLAQRNQRGKGRS</sequence>
<gene>
    <name evidence="6" type="ORF">SAMN06264849_11524</name>
</gene>
<feature type="region of interest" description="Disordered" evidence="3">
    <location>
        <begin position="781"/>
        <end position="902"/>
    </location>
</feature>
<evidence type="ECO:0000256" key="4">
    <source>
        <dbReference type="SAM" id="Phobius"/>
    </source>
</evidence>
<dbReference type="PANTHER" id="PTHR37813">
    <property type="entry name" value="FELS-2 PROPHAGE PROTEIN"/>
    <property type="match status" value="1"/>
</dbReference>
<feature type="coiled-coil region" evidence="2">
    <location>
        <begin position="586"/>
        <end position="688"/>
    </location>
</feature>
<evidence type="ECO:0000313" key="7">
    <source>
        <dbReference type="Proteomes" id="UP000315636"/>
    </source>
</evidence>
<proteinExistence type="predicted"/>
<evidence type="ECO:0000256" key="1">
    <source>
        <dbReference type="ARBA" id="ARBA00022612"/>
    </source>
</evidence>
<feature type="transmembrane region" description="Helical" evidence="4">
    <location>
        <begin position="382"/>
        <end position="410"/>
    </location>
</feature>
<feature type="compositionally biased region" description="Basic and acidic residues" evidence="3">
    <location>
        <begin position="867"/>
        <end position="902"/>
    </location>
</feature>
<keyword evidence="7" id="KW-1185">Reference proteome</keyword>
<feature type="compositionally biased region" description="Basic and acidic residues" evidence="3">
    <location>
        <begin position="826"/>
        <end position="856"/>
    </location>
</feature>
<dbReference type="InterPro" id="IPR010090">
    <property type="entry name" value="Phage_tape_meas"/>
</dbReference>
<evidence type="ECO:0000256" key="2">
    <source>
        <dbReference type="SAM" id="Coils"/>
    </source>
</evidence>
<reference evidence="6 7" key="1">
    <citation type="submission" date="2017-05" db="EMBL/GenBank/DDBJ databases">
        <authorList>
            <person name="Varghese N."/>
            <person name="Submissions S."/>
        </authorList>
    </citation>
    <scope>NUCLEOTIDE SEQUENCE [LARGE SCALE GENOMIC DNA]</scope>
    <source>
        <strain evidence="6 7">DSM 45474</strain>
    </source>
</reference>
<keyword evidence="4" id="KW-0472">Membrane</keyword>
<feature type="transmembrane region" description="Helical" evidence="4">
    <location>
        <begin position="49"/>
        <end position="69"/>
    </location>
</feature>
<dbReference type="Proteomes" id="UP000315636">
    <property type="component" value="Unassembled WGS sequence"/>
</dbReference>
<feature type="transmembrane region" description="Helical" evidence="4">
    <location>
        <begin position="416"/>
        <end position="435"/>
    </location>
</feature>
<protein>
    <submittedName>
        <fullName evidence="6">Phage tail tape measure protein, TP901 family, core region</fullName>
    </submittedName>
</protein>
<keyword evidence="2" id="KW-0175">Coiled coil</keyword>
<keyword evidence="4" id="KW-1133">Transmembrane helix</keyword>
<organism evidence="6 7">
    <name type="scientific">Melghirimyces algeriensis</name>
    <dbReference type="NCBI Taxonomy" id="910412"/>
    <lineage>
        <taxon>Bacteria</taxon>
        <taxon>Bacillati</taxon>
        <taxon>Bacillota</taxon>
        <taxon>Bacilli</taxon>
        <taxon>Bacillales</taxon>
        <taxon>Thermoactinomycetaceae</taxon>
        <taxon>Melghirimyces</taxon>
    </lineage>
</organism>
<keyword evidence="4" id="KW-0812">Transmembrane</keyword>
<dbReference type="Pfam" id="PF10145">
    <property type="entry name" value="PhageMin_Tail"/>
    <property type="match status" value="1"/>
</dbReference>
<evidence type="ECO:0000259" key="5">
    <source>
        <dbReference type="Pfam" id="PF10145"/>
    </source>
</evidence>
<feature type="compositionally biased region" description="Basic and acidic residues" evidence="3">
    <location>
        <begin position="799"/>
        <end position="818"/>
    </location>
</feature>
<evidence type="ECO:0000313" key="6">
    <source>
        <dbReference type="EMBL" id="SMO93032.1"/>
    </source>
</evidence>
<feature type="domain" description="Phage tail tape measure protein" evidence="5">
    <location>
        <begin position="94"/>
        <end position="292"/>
    </location>
</feature>
<keyword evidence="1" id="KW-1188">Viral release from host cell</keyword>
<evidence type="ECO:0000256" key="3">
    <source>
        <dbReference type="SAM" id="MobiDB-lite"/>
    </source>
</evidence>